<dbReference type="Proteomes" id="UP000232164">
    <property type="component" value="Unassembled WGS sequence"/>
</dbReference>
<dbReference type="GO" id="GO:0004751">
    <property type="term" value="F:ribose-5-phosphate isomerase activity"/>
    <property type="evidence" value="ECO:0007669"/>
    <property type="project" value="UniProtKB-UniRule"/>
</dbReference>
<sequence length="232" mass="24203">MDAREMKIKAAEAALAHVESGMRLGIGTGSTAEEFVRLLAEKVAGGLKVEGVPTSERTARLCVELGVPLKSLDELPELDLTVDGADEVDAALRLVKGGGGALLREKIVAAASDRVIVIADETKLVETLGRFPLPIEVNPFGLVSTRIAIERKAAKLGLTGSLTLRQSGDGEFTTDGGHYIIDASFGRIPDAEALSGELNSIPGVVEHGLFLNMASLAIIAGPAGARTLQANR</sequence>
<dbReference type="PANTHER" id="PTHR43748:SF3">
    <property type="entry name" value="RIBOSE-5-PHOSPHATE ISOMERASE 3, CHLOROPLASTIC-RELATED"/>
    <property type="match status" value="1"/>
</dbReference>
<comment type="pathway">
    <text evidence="3">Carbohydrate degradation; pentose phosphate pathway; D-ribose 5-phosphate from D-ribulose 5-phosphate (non-oxidative stage): step 1/1.</text>
</comment>
<dbReference type="EC" id="5.3.1.6" evidence="3"/>
<dbReference type="SUPFAM" id="SSF75445">
    <property type="entry name" value="D-ribose-5-phosphate isomerase (RpiA), lid domain"/>
    <property type="match status" value="1"/>
</dbReference>
<evidence type="ECO:0000313" key="6">
    <source>
        <dbReference type="EMBL" id="UWU15819.1"/>
    </source>
</evidence>
<feature type="binding site" evidence="3">
    <location>
        <begin position="28"/>
        <end position="31"/>
    </location>
    <ligand>
        <name>substrate</name>
    </ligand>
</feature>
<dbReference type="InterPro" id="IPR037171">
    <property type="entry name" value="NagB/RpiA_transferase-like"/>
</dbReference>
<dbReference type="EMBL" id="CP104143">
    <property type="protein sequence ID" value="UWU15819.1"/>
    <property type="molecule type" value="Genomic_DNA"/>
</dbReference>
<gene>
    <name evidence="3 6" type="primary">rpiA</name>
    <name evidence="4" type="ORF">CWR43_16350</name>
    <name evidence="5" type="ORF">EV132_1166</name>
    <name evidence="6" type="ORF">N2599_07430</name>
</gene>
<feature type="active site" description="Proton acceptor" evidence="3">
    <location>
        <position position="105"/>
    </location>
</feature>
<organism evidence="4 7">
    <name type="scientific">Rhizobium sullae</name>
    <name type="common">Rhizobium hedysari</name>
    <dbReference type="NCBI Taxonomy" id="50338"/>
    <lineage>
        <taxon>Bacteria</taxon>
        <taxon>Pseudomonadati</taxon>
        <taxon>Pseudomonadota</taxon>
        <taxon>Alphaproteobacteria</taxon>
        <taxon>Hyphomicrobiales</taxon>
        <taxon>Rhizobiaceae</taxon>
        <taxon>Rhizobium/Agrobacterium group</taxon>
        <taxon>Rhizobium</taxon>
    </lineage>
</organism>
<dbReference type="NCBIfam" id="TIGR00021">
    <property type="entry name" value="rpiA"/>
    <property type="match status" value="1"/>
</dbReference>
<dbReference type="InterPro" id="IPR050262">
    <property type="entry name" value="Ribose-5P_isomerase"/>
</dbReference>
<feature type="binding site" evidence="3">
    <location>
        <begin position="83"/>
        <end position="86"/>
    </location>
    <ligand>
        <name>substrate</name>
    </ligand>
</feature>
<evidence type="ECO:0000256" key="1">
    <source>
        <dbReference type="ARBA" id="ARBA00001713"/>
    </source>
</evidence>
<dbReference type="EMBL" id="SMBH01000016">
    <property type="protein sequence ID" value="TCU11835.1"/>
    <property type="molecule type" value="Genomic_DNA"/>
</dbReference>
<dbReference type="Proteomes" id="UP001060123">
    <property type="component" value="Chromosome"/>
</dbReference>
<dbReference type="Proteomes" id="UP000294576">
    <property type="component" value="Unassembled WGS sequence"/>
</dbReference>
<proteinExistence type="inferred from homology"/>
<dbReference type="EMBL" id="PIQN01000011">
    <property type="protein sequence ID" value="PKA42398.1"/>
    <property type="molecule type" value="Genomic_DNA"/>
</dbReference>
<reference evidence="4 7" key="2">
    <citation type="submission" date="2017-12" db="EMBL/GenBank/DDBJ databases">
        <title>Genome sequence of Rhizobium sullae HCNT1 isolated from Sulla coronaria nodules and featuring peculiar denitrification phenotypes.</title>
        <authorList>
            <person name="De Diego-Diaz B."/>
            <person name="Treu L."/>
            <person name="Campanaro S."/>
            <person name="Da Silva Duarte V."/>
            <person name="Basaglia M."/>
            <person name="Favaro L."/>
            <person name="Casella S."/>
            <person name="Squartini A."/>
        </authorList>
    </citation>
    <scope>NUCLEOTIDE SEQUENCE [LARGE SCALE GENOMIC DNA]</scope>
    <source>
        <strain evidence="4 7">HCNT1</strain>
    </source>
</reference>
<dbReference type="SUPFAM" id="SSF100950">
    <property type="entry name" value="NagB/RpiA/CoA transferase-like"/>
    <property type="match status" value="1"/>
</dbReference>
<comment type="similarity">
    <text evidence="3">Belongs to the ribose 5-phosphate isomerase family.</text>
</comment>
<dbReference type="UniPathway" id="UPA00115">
    <property type="reaction ID" value="UER00412"/>
</dbReference>
<dbReference type="PANTHER" id="PTHR43748">
    <property type="entry name" value="RIBOSE-5-PHOSPHATE ISOMERASE 3, CHLOROPLASTIC-RELATED"/>
    <property type="match status" value="1"/>
</dbReference>
<reference evidence="4 7" key="1">
    <citation type="submission" date="2017-11" db="EMBL/GenBank/DDBJ databases">
        <authorList>
            <person name="Han C.G."/>
        </authorList>
    </citation>
    <scope>NUCLEOTIDE SEQUENCE [LARGE SCALE GENOMIC DNA]</scope>
    <source>
        <strain evidence="4 7">HCNT1</strain>
    </source>
</reference>
<comment type="catalytic activity">
    <reaction evidence="1 3">
        <text>aldehydo-D-ribose 5-phosphate = D-ribulose 5-phosphate</text>
        <dbReference type="Rhea" id="RHEA:14657"/>
        <dbReference type="ChEBI" id="CHEBI:58121"/>
        <dbReference type="ChEBI" id="CHEBI:58273"/>
        <dbReference type="EC" id="5.3.1.6"/>
    </reaction>
</comment>
<accession>A0A2N0D8H3</accession>
<dbReference type="InterPro" id="IPR020672">
    <property type="entry name" value="Ribose5P_isomerase_typA_subgr"/>
</dbReference>
<dbReference type="STRING" id="1041146.GCA_000427985_02476"/>
<dbReference type="Gene3D" id="3.40.50.1360">
    <property type="match status" value="1"/>
</dbReference>
<evidence type="ECO:0000256" key="2">
    <source>
        <dbReference type="ARBA" id="ARBA00023235"/>
    </source>
</evidence>
<feature type="binding site" evidence="3">
    <location>
        <position position="123"/>
    </location>
    <ligand>
        <name>substrate</name>
    </ligand>
</feature>
<keyword evidence="2 3" id="KW-0413">Isomerase</keyword>
<dbReference type="GO" id="GO:0009052">
    <property type="term" value="P:pentose-phosphate shunt, non-oxidative branch"/>
    <property type="evidence" value="ECO:0007669"/>
    <property type="project" value="UniProtKB-UniRule"/>
</dbReference>
<dbReference type="Pfam" id="PF06026">
    <property type="entry name" value="Rib_5-P_isom_A"/>
    <property type="match status" value="1"/>
</dbReference>
<dbReference type="NCBIfam" id="NF001924">
    <property type="entry name" value="PRK00702.1"/>
    <property type="match status" value="1"/>
</dbReference>
<name>A0A2N0D8H3_RHISU</name>
<evidence type="ECO:0000313" key="5">
    <source>
        <dbReference type="EMBL" id="TCU11835.1"/>
    </source>
</evidence>
<dbReference type="InterPro" id="IPR004788">
    <property type="entry name" value="Ribose5P_isomerase_type_A"/>
</dbReference>
<comment type="function">
    <text evidence="3">Catalyzes the reversible conversion of ribose-5-phosphate to ribulose 5-phosphate.</text>
</comment>
<dbReference type="Gene3D" id="3.30.70.260">
    <property type="match status" value="1"/>
</dbReference>
<evidence type="ECO:0000256" key="3">
    <source>
        <dbReference type="HAMAP-Rule" id="MF_00170"/>
    </source>
</evidence>
<feature type="binding site" evidence="3">
    <location>
        <begin position="96"/>
        <end position="99"/>
    </location>
    <ligand>
        <name>substrate</name>
    </ligand>
</feature>
<dbReference type="HAMAP" id="MF_00170">
    <property type="entry name" value="Rib_5P_isom_A"/>
    <property type="match status" value="1"/>
</dbReference>
<dbReference type="AlphaFoldDB" id="A0A2N0D8H3"/>
<evidence type="ECO:0000313" key="7">
    <source>
        <dbReference type="Proteomes" id="UP000232164"/>
    </source>
</evidence>
<comment type="subunit">
    <text evidence="3">Homodimer.</text>
</comment>
<protein>
    <recommendedName>
        <fullName evidence="3">Ribose-5-phosphate isomerase A</fullName>
        <ecNumber evidence="3">5.3.1.6</ecNumber>
    </recommendedName>
    <alternativeName>
        <fullName evidence="3">Phosphoriboisomerase A</fullName>
        <shortName evidence="3">PRI</shortName>
    </alternativeName>
</protein>
<keyword evidence="9" id="KW-1185">Reference proteome</keyword>
<dbReference type="FunFam" id="3.40.50.1360:FF:000001">
    <property type="entry name" value="Ribose-5-phosphate isomerase A"/>
    <property type="match status" value="1"/>
</dbReference>
<evidence type="ECO:0000313" key="8">
    <source>
        <dbReference type="Proteomes" id="UP000294576"/>
    </source>
</evidence>
<evidence type="ECO:0000313" key="9">
    <source>
        <dbReference type="Proteomes" id="UP001060123"/>
    </source>
</evidence>
<evidence type="ECO:0000313" key="4">
    <source>
        <dbReference type="EMBL" id="PKA42398.1"/>
    </source>
</evidence>
<reference evidence="6" key="4">
    <citation type="submission" date="2022-09" db="EMBL/GenBank/DDBJ databases">
        <title>Australian commercial rhizobial inoculants.</title>
        <authorList>
            <person name="Kohlmeier M.G."/>
            <person name="O'Hara G.W."/>
            <person name="Colombi E."/>
            <person name="Ramsay J.P."/>
            <person name="Terpolilli J."/>
        </authorList>
    </citation>
    <scope>NUCLEOTIDE SEQUENCE</scope>
    <source>
        <strain evidence="6">WSM1592</strain>
    </source>
</reference>
<dbReference type="CDD" id="cd01398">
    <property type="entry name" value="RPI_A"/>
    <property type="match status" value="1"/>
</dbReference>
<dbReference type="RefSeq" id="WP_027511840.1">
    <property type="nucleotide sequence ID" value="NZ_CP104143.1"/>
</dbReference>
<reference evidence="5 8" key="3">
    <citation type="submission" date="2019-03" db="EMBL/GenBank/DDBJ databases">
        <title>Genomic Encyclopedia of Type Strains, Phase IV (KMG-V): Genome sequencing to study the core and pangenomes of soil and plant-associated prokaryotes.</title>
        <authorList>
            <person name="Whitman W."/>
        </authorList>
    </citation>
    <scope>NUCLEOTIDE SEQUENCE [LARGE SCALE GENOMIC DNA]</scope>
    <source>
        <strain evidence="5 8">Hc14</strain>
    </source>
</reference>